<dbReference type="Gene3D" id="6.10.250.2270">
    <property type="match status" value="1"/>
</dbReference>
<evidence type="ECO:0000259" key="5">
    <source>
        <dbReference type="Pfam" id="PF01929"/>
    </source>
</evidence>
<evidence type="ECO:0000256" key="4">
    <source>
        <dbReference type="SAM" id="MobiDB-lite"/>
    </source>
</evidence>
<dbReference type="PANTHER" id="PTHR11127:SF2">
    <property type="entry name" value="LARGE RIBOSOMAL SUBUNIT PROTEIN EL14"/>
    <property type="match status" value="1"/>
</dbReference>
<comment type="similarity">
    <text evidence="1">Belongs to the eukaryotic ribosomal protein eL14 family.</text>
</comment>
<evidence type="ECO:0000256" key="3">
    <source>
        <dbReference type="ARBA" id="ARBA00023274"/>
    </source>
</evidence>
<dbReference type="CDD" id="cd23702">
    <property type="entry name" value="eL14"/>
    <property type="match status" value="1"/>
</dbReference>
<dbReference type="Pfam" id="PF01929">
    <property type="entry name" value="Ribosomal_L14e"/>
    <property type="match status" value="1"/>
</dbReference>
<dbReference type="Gene3D" id="2.30.30.30">
    <property type="match status" value="1"/>
</dbReference>
<organism evidence="6 7">
    <name type="scientific">Prorocentrum cordatum</name>
    <dbReference type="NCBI Taxonomy" id="2364126"/>
    <lineage>
        <taxon>Eukaryota</taxon>
        <taxon>Sar</taxon>
        <taxon>Alveolata</taxon>
        <taxon>Dinophyceae</taxon>
        <taxon>Prorocentrales</taxon>
        <taxon>Prorocentraceae</taxon>
        <taxon>Prorocentrum</taxon>
    </lineage>
</organism>
<evidence type="ECO:0000256" key="1">
    <source>
        <dbReference type="ARBA" id="ARBA00006592"/>
    </source>
</evidence>
<accession>A0ABN9R989</accession>
<dbReference type="Proteomes" id="UP001189429">
    <property type="component" value="Unassembled WGS sequence"/>
</dbReference>
<feature type="compositionally biased region" description="Basic residues" evidence="4">
    <location>
        <begin position="167"/>
        <end position="177"/>
    </location>
</feature>
<proteinExistence type="inferred from homology"/>
<keyword evidence="7" id="KW-1185">Reference proteome</keyword>
<gene>
    <name evidence="6" type="ORF">PCOR1329_LOCUS17984</name>
</gene>
<reference evidence="6" key="1">
    <citation type="submission" date="2023-10" db="EMBL/GenBank/DDBJ databases">
        <authorList>
            <person name="Chen Y."/>
            <person name="Shah S."/>
            <person name="Dougan E. K."/>
            <person name="Thang M."/>
            <person name="Chan C."/>
        </authorList>
    </citation>
    <scope>NUCLEOTIDE SEQUENCE [LARGE SCALE GENOMIC DNA]</scope>
</reference>
<evidence type="ECO:0000256" key="2">
    <source>
        <dbReference type="ARBA" id="ARBA00022980"/>
    </source>
</evidence>
<name>A0ABN9R989_9DINO</name>
<feature type="domain" description="Large ribosomal subunit protein eL14" evidence="5">
    <location>
        <begin position="95"/>
        <end position="167"/>
    </location>
</feature>
<feature type="region of interest" description="Disordered" evidence="4">
    <location>
        <begin position="167"/>
        <end position="189"/>
    </location>
</feature>
<keyword evidence="3" id="KW-0687">Ribonucleoprotein</keyword>
<dbReference type="PANTHER" id="PTHR11127">
    <property type="entry name" value="60S RIBOSOMAL PROTEIN L14"/>
    <property type="match status" value="1"/>
</dbReference>
<dbReference type="SUPFAM" id="SSF50104">
    <property type="entry name" value="Translation proteins SH3-like domain"/>
    <property type="match status" value="1"/>
</dbReference>
<dbReference type="InterPro" id="IPR014722">
    <property type="entry name" value="Rib_uL2_dom2"/>
</dbReference>
<evidence type="ECO:0000313" key="7">
    <source>
        <dbReference type="Proteomes" id="UP001189429"/>
    </source>
</evidence>
<dbReference type="InterPro" id="IPR039660">
    <property type="entry name" value="Ribosomal_eL14"/>
</dbReference>
<evidence type="ECO:0000313" key="6">
    <source>
        <dbReference type="EMBL" id="CAK0814346.1"/>
    </source>
</evidence>
<comment type="caution">
    <text evidence="6">The sequence shown here is derived from an EMBL/GenBank/DDBJ whole genome shotgun (WGS) entry which is preliminary data.</text>
</comment>
<dbReference type="InterPro" id="IPR002784">
    <property type="entry name" value="Ribosomal_eL14_dom"/>
</dbReference>
<protein>
    <recommendedName>
        <fullName evidence="5">Large ribosomal subunit protein eL14 domain-containing protein</fullName>
    </recommendedName>
</protein>
<keyword evidence="2" id="KW-0689">Ribosomal protein</keyword>
<dbReference type="InterPro" id="IPR008991">
    <property type="entry name" value="Translation_prot_SH3-like_sf"/>
</dbReference>
<sequence>MLRSTTCGCAPCHILSVLARGKPVSCCCPDVQIPSRLASQQEAVMASMFTRFVEPGRLALITYGPCAGKMCTIVDIVDQKRVVVDGPEAVTGVVRHMMPVKRLSLTDFKAKIPRGAREKTLKKALEKDDVMGQWAATSWAKKVKAKETRAAMSDFDRFKLMVAKKKRAAVVKRKHQGRRDQPLGRRSSP</sequence>
<dbReference type="EMBL" id="CAUYUJ010005614">
    <property type="protein sequence ID" value="CAK0814346.1"/>
    <property type="molecule type" value="Genomic_DNA"/>
</dbReference>